<keyword evidence="3" id="KW-1185">Reference proteome</keyword>
<dbReference type="AlphaFoldDB" id="A0A699ZD72"/>
<comment type="caution">
    <text evidence="2">The sequence shown here is derived from an EMBL/GenBank/DDBJ whole genome shotgun (WGS) entry which is preliminary data.</text>
</comment>
<evidence type="ECO:0000313" key="2">
    <source>
        <dbReference type="EMBL" id="GFH20637.1"/>
    </source>
</evidence>
<reference evidence="2 3" key="1">
    <citation type="submission" date="2020-02" db="EMBL/GenBank/DDBJ databases">
        <title>Draft genome sequence of Haematococcus lacustris strain NIES-144.</title>
        <authorList>
            <person name="Morimoto D."/>
            <person name="Nakagawa S."/>
            <person name="Yoshida T."/>
            <person name="Sawayama S."/>
        </authorList>
    </citation>
    <scope>NUCLEOTIDE SEQUENCE [LARGE SCALE GENOMIC DNA]</scope>
    <source>
        <strain evidence="2 3">NIES-144</strain>
    </source>
</reference>
<feature type="region of interest" description="Disordered" evidence="1">
    <location>
        <begin position="65"/>
        <end position="100"/>
    </location>
</feature>
<accession>A0A699ZD72</accession>
<dbReference type="Proteomes" id="UP000485058">
    <property type="component" value="Unassembled WGS sequence"/>
</dbReference>
<protein>
    <submittedName>
        <fullName evidence="2">Uncharacterized protein</fullName>
    </submittedName>
</protein>
<gene>
    <name evidence="2" type="ORF">HaLaN_17789</name>
</gene>
<dbReference type="EMBL" id="BLLF01001672">
    <property type="protein sequence ID" value="GFH20637.1"/>
    <property type="molecule type" value="Genomic_DNA"/>
</dbReference>
<evidence type="ECO:0000256" key="1">
    <source>
        <dbReference type="SAM" id="MobiDB-lite"/>
    </source>
</evidence>
<organism evidence="2 3">
    <name type="scientific">Haematococcus lacustris</name>
    <name type="common">Green alga</name>
    <name type="synonym">Haematococcus pluvialis</name>
    <dbReference type="NCBI Taxonomy" id="44745"/>
    <lineage>
        <taxon>Eukaryota</taxon>
        <taxon>Viridiplantae</taxon>
        <taxon>Chlorophyta</taxon>
        <taxon>core chlorophytes</taxon>
        <taxon>Chlorophyceae</taxon>
        <taxon>CS clade</taxon>
        <taxon>Chlamydomonadales</taxon>
        <taxon>Haematococcaceae</taxon>
        <taxon>Haematococcus</taxon>
    </lineage>
</organism>
<proteinExistence type="predicted"/>
<feature type="region of interest" description="Disordered" evidence="1">
    <location>
        <begin position="1"/>
        <end position="24"/>
    </location>
</feature>
<sequence length="170" mass="18557">MSRSRHTASSDDFQESGSGCPWHAPPAIMGPIDVLGKAVYDDGLHRLIWQPIGCLADKAARLADAKRTKAEQAAEPSQPTKAEQAAEQGQGCKAKPASQPGRWLDRDCNVALNMQRIWESRWRSLELCWWPEQGALPAKGKEYPGLGYKRVRDKPAAAACCGTEVCAPLC</sequence>
<name>A0A699ZD72_HAELA</name>
<evidence type="ECO:0000313" key="3">
    <source>
        <dbReference type="Proteomes" id="UP000485058"/>
    </source>
</evidence>